<evidence type="ECO:0000313" key="8">
    <source>
        <dbReference type="Proteomes" id="UP000295497"/>
    </source>
</evidence>
<feature type="region of interest" description="Disordered" evidence="5">
    <location>
        <begin position="378"/>
        <end position="413"/>
    </location>
</feature>
<dbReference type="CDD" id="cd14014">
    <property type="entry name" value="STKc_PknB_like"/>
    <property type="match status" value="1"/>
</dbReference>
<feature type="compositionally biased region" description="Low complexity" evidence="5">
    <location>
        <begin position="13"/>
        <end position="22"/>
    </location>
</feature>
<keyword evidence="4" id="KW-0067">ATP-binding</keyword>
<feature type="compositionally biased region" description="Low complexity" evidence="5">
    <location>
        <begin position="670"/>
        <end position="684"/>
    </location>
</feature>
<dbReference type="Proteomes" id="UP000295497">
    <property type="component" value="Chromosome"/>
</dbReference>
<organism evidence="7 8">
    <name type="scientific">Sorangium cellulosum</name>
    <name type="common">Polyangium cellulosum</name>
    <dbReference type="NCBI Taxonomy" id="56"/>
    <lineage>
        <taxon>Bacteria</taxon>
        <taxon>Pseudomonadati</taxon>
        <taxon>Myxococcota</taxon>
        <taxon>Polyangia</taxon>
        <taxon>Polyangiales</taxon>
        <taxon>Polyangiaceae</taxon>
        <taxon>Sorangium</taxon>
    </lineage>
</organism>
<keyword evidence="2" id="KW-0547">Nucleotide-binding</keyword>
<feature type="region of interest" description="Disordered" evidence="5">
    <location>
        <begin position="648"/>
        <end position="711"/>
    </location>
</feature>
<name>A0A4V0NHH3_SORCE</name>
<dbReference type="SUPFAM" id="SSF56112">
    <property type="entry name" value="Protein kinase-like (PK-like)"/>
    <property type="match status" value="1"/>
</dbReference>
<evidence type="ECO:0000256" key="2">
    <source>
        <dbReference type="ARBA" id="ARBA00022741"/>
    </source>
</evidence>
<dbReference type="EMBL" id="CP012672">
    <property type="protein sequence ID" value="AUX36672.1"/>
    <property type="molecule type" value="Genomic_DNA"/>
</dbReference>
<dbReference type="AlphaFoldDB" id="A0A4V0NHH3"/>
<evidence type="ECO:0000256" key="4">
    <source>
        <dbReference type="ARBA" id="ARBA00022840"/>
    </source>
</evidence>
<dbReference type="GO" id="GO:0005524">
    <property type="term" value="F:ATP binding"/>
    <property type="evidence" value="ECO:0007669"/>
    <property type="project" value="UniProtKB-KW"/>
</dbReference>
<keyword evidence="3" id="KW-0418">Kinase</keyword>
<dbReference type="Pfam" id="PF00069">
    <property type="entry name" value="Pkinase"/>
    <property type="match status" value="1"/>
</dbReference>
<dbReference type="PROSITE" id="PS50011">
    <property type="entry name" value="PROTEIN_KINASE_DOM"/>
    <property type="match status" value="1"/>
</dbReference>
<accession>A0A4V0NHH3</accession>
<dbReference type="InterPro" id="IPR000719">
    <property type="entry name" value="Prot_kinase_dom"/>
</dbReference>
<dbReference type="InterPro" id="IPR011009">
    <property type="entry name" value="Kinase-like_dom_sf"/>
</dbReference>
<feature type="compositionally biased region" description="Low complexity" evidence="5">
    <location>
        <begin position="648"/>
        <end position="657"/>
    </location>
</feature>
<dbReference type="PANTHER" id="PTHR43289">
    <property type="entry name" value="MITOGEN-ACTIVATED PROTEIN KINASE KINASE KINASE 20-RELATED"/>
    <property type="match status" value="1"/>
</dbReference>
<dbReference type="GO" id="GO:0004674">
    <property type="term" value="F:protein serine/threonine kinase activity"/>
    <property type="evidence" value="ECO:0007669"/>
    <property type="project" value="TreeGrafter"/>
</dbReference>
<gene>
    <name evidence="7" type="ORF">SOCE836_088800</name>
</gene>
<feature type="region of interest" description="Disordered" evidence="5">
    <location>
        <begin position="1"/>
        <end position="29"/>
    </location>
</feature>
<sequence>MDDANRSTDTAEPAAIRAGLPAPAAPPADGPADVTAALLITEGLPITEVLPAAGLPATMEISSPLPWSSVAPGKERDSAVSDAGEPIERQVFEPGQVFHQVEIVRFVGAGYSGEVYEVRHKITGARHALKIMHLRDRMDARKAERSLAEAHGTFGIQHANVVEVFDIGCEADGTAWMLMEFLDGPTLTTTLERQGRLSPLFALHVALEVAWGLDAAHENQIIHRDVKPDNIAFTADGSVKVVDFSIAKVIPYEMRTTQRNVRLGTCAYMSPENLEGADADARFDIYSLGLVLWETIAGRHPFQDAFHDRTLLAKWQFFMDPAPLSEAAGLPAYVDEVIRRSTAKEPSERYLTMAEMAQAIIALRNRLERDEAEGRISLVVPPGEPPIPGRSRSRAVYRPPSTGPTLEVPRREPSAKVVVAPPVPLIGPGGTMPVDAAAIAAAGGGRAAFGSAPGGSAPGGSAPGGSSPGGAAKTARGTEIMPVVERAPGSRPPSRPAAVRTTSPMLRQLGEAAEGAAGAAGVAGAAGEREGGARGGREVRVTPWTLVALVLASSAASALTVRWLALPEAAQGGPAAAPLVSEAAQGGPAAAPLVSEAAQGGPAAAQEAAPLLSAAAARAGARVAEGAGAIEAPDAGAVAVAPDAAGRGGAAAAPATAGRGGAAAAGRGGAAAPASSPRATTAPGAPGPRRPAAPAAPTRRKPPPFGESPIF</sequence>
<feature type="region of interest" description="Disordered" evidence="5">
    <location>
        <begin position="452"/>
        <end position="475"/>
    </location>
</feature>
<evidence type="ECO:0000313" key="7">
    <source>
        <dbReference type="EMBL" id="AUX36672.1"/>
    </source>
</evidence>
<protein>
    <recommendedName>
        <fullName evidence="6">Protein kinase domain-containing protein</fullName>
    </recommendedName>
</protein>
<evidence type="ECO:0000259" key="6">
    <source>
        <dbReference type="PROSITE" id="PS50011"/>
    </source>
</evidence>
<evidence type="ECO:0000256" key="5">
    <source>
        <dbReference type="SAM" id="MobiDB-lite"/>
    </source>
</evidence>
<dbReference type="Gene3D" id="1.10.510.10">
    <property type="entry name" value="Transferase(Phosphotransferase) domain 1"/>
    <property type="match status" value="1"/>
</dbReference>
<evidence type="ECO:0000256" key="1">
    <source>
        <dbReference type="ARBA" id="ARBA00022679"/>
    </source>
</evidence>
<reference evidence="7 8" key="1">
    <citation type="submission" date="2015-09" db="EMBL/GenBank/DDBJ databases">
        <title>Sorangium comparison.</title>
        <authorList>
            <person name="Zaburannyi N."/>
            <person name="Bunk B."/>
            <person name="Overmann J."/>
            <person name="Mueller R."/>
        </authorList>
    </citation>
    <scope>NUCLEOTIDE SEQUENCE [LARGE SCALE GENOMIC DNA]</scope>
    <source>
        <strain evidence="7 8">So ce836</strain>
    </source>
</reference>
<feature type="region of interest" description="Disordered" evidence="5">
    <location>
        <begin position="64"/>
        <end position="83"/>
    </location>
</feature>
<evidence type="ECO:0000256" key="3">
    <source>
        <dbReference type="ARBA" id="ARBA00022777"/>
    </source>
</evidence>
<proteinExistence type="predicted"/>
<keyword evidence="1" id="KW-0808">Transferase</keyword>
<dbReference type="Gene3D" id="3.30.200.20">
    <property type="entry name" value="Phosphorylase Kinase, domain 1"/>
    <property type="match status" value="1"/>
</dbReference>
<feature type="domain" description="Protein kinase" evidence="6">
    <location>
        <begin position="101"/>
        <end position="361"/>
    </location>
</feature>
<feature type="compositionally biased region" description="Gly residues" evidence="5">
    <location>
        <begin position="452"/>
        <end position="468"/>
    </location>
</feature>
<feature type="compositionally biased region" description="Gly residues" evidence="5">
    <location>
        <begin position="658"/>
        <end position="669"/>
    </location>
</feature>
<dbReference type="PANTHER" id="PTHR43289:SF6">
    <property type="entry name" value="SERINE_THREONINE-PROTEIN KINASE NEKL-3"/>
    <property type="match status" value="1"/>
</dbReference>
<dbReference type="RefSeq" id="WP_165374456.1">
    <property type="nucleotide sequence ID" value="NZ_CP012672.1"/>
</dbReference>
<dbReference type="SMART" id="SM00220">
    <property type="entry name" value="S_TKc"/>
    <property type="match status" value="1"/>
</dbReference>